<organism evidence="2 3">
    <name type="scientific">Auricularia subglabra (strain TFB-10046 / SS5)</name>
    <name type="common">White-rot fungus</name>
    <name type="synonym">Auricularia delicata (strain TFB10046)</name>
    <dbReference type="NCBI Taxonomy" id="717982"/>
    <lineage>
        <taxon>Eukaryota</taxon>
        <taxon>Fungi</taxon>
        <taxon>Dikarya</taxon>
        <taxon>Basidiomycota</taxon>
        <taxon>Agaricomycotina</taxon>
        <taxon>Agaricomycetes</taxon>
        <taxon>Auriculariales</taxon>
        <taxon>Auriculariaceae</taxon>
        <taxon>Auricularia</taxon>
    </lineage>
</organism>
<evidence type="ECO:0000313" key="2">
    <source>
        <dbReference type="EMBL" id="EJD32199.1"/>
    </source>
</evidence>
<dbReference type="OrthoDB" id="2355984at2759"/>
<dbReference type="eggNOG" id="ENOG502RBWT">
    <property type="taxonomic scope" value="Eukaryota"/>
</dbReference>
<dbReference type="EMBL" id="JH689227">
    <property type="protein sequence ID" value="EJD32199.1"/>
    <property type="molecule type" value="Genomic_DNA"/>
</dbReference>
<proteinExistence type="predicted"/>
<feature type="region of interest" description="Disordered" evidence="1">
    <location>
        <begin position="438"/>
        <end position="462"/>
    </location>
</feature>
<evidence type="ECO:0000313" key="3">
    <source>
        <dbReference type="Proteomes" id="UP000006514"/>
    </source>
</evidence>
<feature type="compositionally biased region" description="Low complexity" evidence="1">
    <location>
        <begin position="56"/>
        <end position="71"/>
    </location>
</feature>
<feature type="compositionally biased region" description="Low complexity" evidence="1">
    <location>
        <begin position="210"/>
        <end position="224"/>
    </location>
</feature>
<gene>
    <name evidence="2" type="ORF">AURDEDRAFT_178769</name>
</gene>
<dbReference type="KEGG" id="adl:AURDEDRAFT_178769"/>
<name>J0CPT6_AURST</name>
<evidence type="ECO:0000256" key="1">
    <source>
        <dbReference type="SAM" id="MobiDB-lite"/>
    </source>
</evidence>
<evidence type="ECO:0008006" key="4">
    <source>
        <dbReference type="Google" id="ProtNLM"/>
    </source>
</evidence>
<feature type="region of interest" description="Disordered" evidence="1">
    <location>
        <begin position="517"/>
        <end position="542"/>
    </location>
</feature>
<dbReference type="InParanoid" id="J0CPT6"/>
<feature type="region of interest" description="Disordered" evidence="1">
    <location>
        <begin position="208"/>
        <end position="247"/>
    </location>
</feature>
<feature type="region of interest" description="Disordered" evidence="1">
    <location>
        <begin position="1"/>
        <end position="127"/>
    </location>
</feature>
<accession>J0CPT6</accession>
<reference evidence="3" key="1">
    <citation type="journal article" date="2012" name="Science">
        <title>The Paleozoic origin of enzymatic lignin decomposition reconstructed from 31 fungal genomes.</title>
        <authorList>
            <person name="Floudas D."/>
            <person name="Binder M."/>
            <person name="Riley R."/>
            <person name="Barry K."/>
            <person name="Blanchette R.A."/>
            <person name="Henrissat B."/>
            <person name="Martinez A.T."/>
            <person name="Otillar R."/>
            <person name="Spatafora J.W."/>
            <person name="Yadav J.S."/>
            <person name="Aerts A."/>
            <person name="Benoit I."/>
            <person name="Boyd A."/>
            <person name="Carlson A."/>
            <person name="Copeland A."/>
            <person name="Coutinho P.M."/>
            <person name="de Vries R.P."/>
            <person name="Ferreira P."/>
            <person name="Findley K."/>
            <person name="Foster B."/>
            <person name="Gaskell J."/>
            <person name="Glotzer D."/>
            <person name="Gorecki P."/>
            <person name="Heitman J."/>
            <person name="Hesse C."/>
            <person name="Hori C."/>
            <person name="Igarashi K."/>
            <person name="Jurgens J.A."/>
            <person name="Kallen N."/>
            <person name="Kersten P."/>
            <person name="Kohler A."/>
            <person name="Kuees U."/>
            <person name="Kumar T.K.A."/>
            <person name="Kuo A."/>
            <person name="LaButti K."/>
            <person name="Larrondo L.F."/>
            <person name="Lindquist E."/>
            <person name="Ling A."/>
            <person name="Lombard V."/>
            <person name="Lucas S."/>
            <person name="Lundell T."/>
            <person name="Martin R."/>
            <person name="McLaughlin D.J."/>
            <person name="Morgenstern I."/>
            <person name="Morin E."/>
            <person name="Murat C."/>
            <person name="Nagy L.G."/>
            <person name="Nolan M."/>
            <person name="Ohm R.A."/>
            <person name="Patyshakuliyeva A."/>
            <person name="Rokas A."/>
            <person name="Ruiz-Duenas F.J."/>
            <person name="Sabat G."/>
            <person name="Salamov A."/>
            <person name="Samejima M."/>
            <person name="Schmutz J."/>
            <person name="Slot J.C."/>
            <person name="St John F."/>
            <person name="Stenlid J."/>
            <person name="Sun H."/>
            <person name="Sun S."/>
            <person name="Syed K."/>
            <person name="Tsang A."/>
            <person name="Wiebenga A."/>
            <person name="Young D."/>
            <person name="Pisabarro A."/>
            <person name="Eastwood D.C."/>
            <person name="Martin F."/>
            <person name="Cullen D."/>
            <person name="Grigoriev I.V."/>
            <person name="Hibbett D.S."/>
        </authorList>
    </citation>
    <scope>NUCLEOTIDE SEQUENCE [LARGE SCALE GENOMIC DNA]</scope>
    <source>
        <strain evidence="3">TFB10046</strain>
    </source>
</reference>
<dbReference type="Proteomes" id="UP000006514">
    <property type="component" value="Unassembled WGS sequence"/>
</dbReference>
<sequence>MSDTEDHAGRPSHLSHQASGASRTHHQPIAGSNPNASRAPLQPAAGIATSVGGLQAPSSVVPHPVPVARPRQSAPVVQPPATGSAPRAAGGGGAPAIKPTAGPPPGATGPAKQRSANASAGPDTATAGACDATVSAFRSGRINRATAIAELDKHIRNGGGQPEDVAPYLDAICQHMYQSAIAHAVGRARVAAPGGAQPAAAVLGHRVAAQVQRSPSPTSSVQSSAAGIDYNDQQHEPVSRKRPAYDSAAAPFRDSPLRAAASAVSPHVARTLAVRANYCADLRAAKQDLLRDGLSLPFPEHLWEDVLANRAVDFDKILSSRYARAVSDRSSQQLGDMDAYITVGAAPASHKICNRSQWLECWGSYADAVCYAYPHRIQELRTYQRLMDDLFNSIHDSHHDAVLHADITMRNKLASERTWSFFDEDKLNRVHLRDTHSWGSGTLANRSDGPKPKKPKTAHPDSSGEFCNNFNDRFCKFDKCRHIHACHICHRKDHTARDHMDAVRKEAEAGTRARIARAAGGGDAQQCITRREKPEADGADGG</sequence>
<protein>
    <recommendedName>
        <fullName evidence="4">C3H1-type domain-containing protein</fullName>
    </recommendedName>
</protein>
<dbReference type="AlphaFoldDB" id="J0CPT6"/>
<feature type="compositionally biased region" description="Low complexity" evidence="1">
    <location>
        <begin position="79"/>
        <end position="88"/>
    </location>
</feature>
<keyword evidence="3" id="KW-1185">Reference proteome</keyword>